<evidence type="ECO:0000256" key="4">
    <source>
        <dbReference type="PIRSR" id="PIRSR000097-1"/>
    </source>
</evidence>
<feature type="binding site" evidence="5">
    <location>
        <position position="107"/>
    </location>
    <ligand>
        <name>substrate</name>
    </ligand>
</feature>
<dbReference type="SUPFAM" id="SSF51430">
    <property type="entry name" value="NAD(P)-linked oxidoreductase"/>
    <property type="match status" value="1"/>
</dbReference>
<evidence type="ECO:0000256" key="6">
    <source>
        <dbReference type="PIRSR" id="PIRSR000097-3"/>
    </source>
</evidence>
<keyword evidence="3" id="KW-0560">Oxidoreductase</keyword>
<evidence type="ECO:0000256" key="3">
    <source>
        <dbReference type="ARBA" id="ARBA00023002"/>
    </source>
</evidence>
<evidence type="ECO:0000256" key="2">
    <source>
        <dbReference type="ARBA" id="ARBA00022857"/>
    </source>
</evidence>
<comment type="caution">
    <text evidence="8">The sequence shown here is derived from an EMBL/GenBank/DDBJ whole genome shotgun (WGS) entry which is preliminary data.</text>
</comment>
<dbReference type="InterPro" id="IPR036812">
    <property type="entry name" value="NAD(P)_OxRdtase_dom_sf"/>
</dbReference>
<sequence>MSGLIEFSDRQEMPQLGFGVAGILSENTQDMVKAALDAGYRMIDNASIYKNEVEVGRALAQSAVAADDIFITSKVWPLDYGFDNVIKACHKSLADLQRKQFNLYLLHWPAPSLGLYVESWKALIELKKLGLVKSIGVSNFYPNQLQELIDETGVVPVINQIELHPYYQRRDEKKFHNAHNIVTECWSPLGRATCLEDDVLVGIAQKHGKTPAQIVLRWQIEQGNVIIPRSRNVGRMQQNFDVFGFALHDEDKAKIVGLDKGLDGRLGPDFDLEELPND</sequence>
<dbReference type="PROSITE" id="PS00062">
    <property type="entry name" value="ALDOKETO_REDUCTASE_2"/>
    <property type="match status" value="1"/>
</dbReference>
<evidence type="ECO:0000259" key="7">
    <source>
        <dbReference type="Pfam" id="PF00248"/>
    </source>
</evidence>
<dbReference type="PROSITE" id="PS00063">
    <property type="entry name" value="ALDOKETO_REDUCTASE_3"/>
    <property type="match status" value="1"/>
</dbReference>
<reference evidence="8" key="2">
    <citation type="journal article" date="2018" name="ISME J.">
        <title>A dynamic microbial community with high functional redundancy inhabits the cold, oxic subseafloor aquifer.</title>
        <authorList>
            <person name="Tully B.J."/>
            <person name="Wheat C.G."/>
            <person name="Glazer B.T."/>
            <person name="Huber J.A."/>
        </authorList>
    </citation>
    <scope>NUCLEOTIDE SEQUENCE</scope>
    <source>
        <strain evidence="8">NORP83</strain>
    </source>
</reference>
<name>A0A2A4ZAP8_9PROT</name>
<organism evidence="8">
    <name type="scientific">OCS116 cluster bacterium</name>
    <dbReference type="NCBI Taxonomy" id="2030921"/>
    <lineage>
        <taxon>Bacteria</taxon>
        <taxon>Pseudomonadati</taxon>
        <taxon>Pseudomonadota</taxon>
        <taxon>Alphaproteobacteria</taxon>
        <taxon>OCS116 cluster</taxon>
    </lineage>
</organism>
<dbReference type="PANTHER" id="PTHR43827:SF3">
    <property type="entry name" value="NADP-DEPENDENT OXIDOREDUCTASE DOMAIN-CONTAINING PROTEIN"/>
    <property type="match status" value="1"/>
</dbReference>
<dbReference type="Gene3D" id="3.20.20.100">
    <property type="entry name" value="NADP-dependent oxidoreductase domain"/>
    <property type="match status" value="1"/>
</dbReference>
<proteinExistence type="inferred from homology"/>
<reference key="1">
    <citation type="submission" date="2017-08" db="EMBL/GenBank/DDBJ databases">
        <title>A dynamic microbial community with high functional redundancy inhabits the cold, oxic subseafloor aquifer.</title>
        <authorList>
            <person name="Tully B.J."/>
            <person name="Wheat C.G."/>
            <person name="Glazer B.T."/>
            <person name="Huber J.A."/>
        </authorList>
    </citation>
    <scope>NUCLEOTIDE SEQUENCE [LARGE SCALE GENOMIC DNA]</scope>
</reference>
<dbReference type="PIRSF" id="PIRSF000097">
    <property type="entry name" value="AKR"/>
    <property type="match status" value="1"/>
</dbReference>
<dbReference type="FunFam" id="3.20.20.100:FF:000015">
    <property type="entry name" value="Oxidoreductase, aldo/keto reductase family"/>
    <property type="match status" value="1"/>
</dbReference>
<dbReference type="InterPro" id="IPR018170">
    <property type="entry name" value="Aldo/ket_reductase_CS"/>
</dbReference>
<evidence type="ECO:0000256" key="5">
    <source>
        <dbReference type="PIRSR" id="PIRSR000097-2"/>
    </source>
</evidence>
<feature type="active site" description="Proton donor" evidence="4">
    <location>
        <position position="49"/>
    </location>
</feature>
<feature type="site" description="Lowers pKa of active site Tyr" evidence="6">
    <location>
        <position position="74"/>
    </location>
</feature>
<accession>A0A2A4ZAP8</accession>
<dbReference type="GO" id="GO:0016616">
    <property type="term" value="F:oxidoreductase activity, acting on the CH-OH group of donors, NAD or NADP as acceptor"/>
    <property type="evidence" value="ECO:0007669"/>
    <property type="project" value="UniProtKB-ARBA"/>
</dbReference>
<comment type="similarity">
    <text evidence="1">Belongs to the aldo/keto reductase family.</text>
</comment>
<dbReference type="AlphaFoldDB" id="A0A2A4ZAP8"/>
<gene>
    <name evidence="8" type="ORF">COB13_01175</name>
</gene>
<protein>
    <submittedName>
        <fullName evidence="8">Oxidoreductase</fullName>
    </submittedName>
</protein>
<dbReference type="EMBL" id="NVUS01000001">
    <property type="protein sequence ID" value="PCJ03870.1"/>
    <property type="molecule type" value="Genomic_DNA"/>
</dbReference>
<dbReference type="PANTHER" id="PTHR43827">
    <property type="entry name" value="2,5-DIKETO-D-GLUCONIC ACID REDUCTASE"/>
    <property type="match status" value="1"/>
</dbReference>
<evidence type="ECO:0000313" key="8">
    <source>
        <dbReference type="EMBL" id="PCJ03870.1"/>
    </source>
</evidence>
<dbReference type="InterPro" id="IPR020471">
    <property type="entry name" value="AKR"/>
</dbReference>
<dbReference type="PRINTS" id="PR00069">
    <property type="entry name" value="ALDKETRDTASE"/>
</dbReference>
<feature type="domain" description="NADP-dependent oxidoreductase" evidence="7">
    <location>
        <begin position="25"/>
        <end position="258"/>
    </location>
</feature>
<dbReference type="InterPro" id="IPR023210">
    <property type="entry name" value="NADP_OxRdtase_dom"/>
</dbReference>
<evidence type="ECO:0000256" key="1">
    <source>
        <dbReference type="ARBA" id="ARBA00007905"/>
    </source>
</evidence>
<dbReference type="Pfam" id="PF00248">
    <property type="entry name" value="Aldo_ket_red"/>
    <property type="match status" value="1"/>
</dbReference>
<keyword evidence="2" id="KW-0521">NADP</keyword>